<organism evidence="6 7">
    <name type="scientific">Panagrolaimus superbus</name>
    <dbReference type="NCBI Taxonomy" id="310955"/>
    <lineage>
        <taxon>Eukaryota</taxon>
        <taxon>Metazoa</taxon>
        <taxon>Ecdysozoa</taxon>
        <taxon>Nematoda</taxon>
        <taxon>Chromadorea</taxon>
        <taxon>Rhabditida</taxon>
        <taxon>Tylenchina</taxon>
        <taxon>Panagrolaimomorpha</taxon>
        <taxon>Panagrolaimoidea</taxon>
        <taxon>Panagrolaimidae</taxon>
        <taxon>Panagrolaimus</taxon>
    </lineage>
</organism>
<dbReference type="WBParaSite" id="PSU_v2.g9785.t1">
    <property type="protein sequence ID" value="PSU_v2.g9785.t1"/>
    <property type="gene ID" value="PSU_v2.g9785"/>
</dbReference>
<dbReference type="GO" id="GO:0016020">
    <property type="term" value="C:membrane"/>
    <property type="evidence" value="ECO:0007669"/>
    <property type="project" value="UniProtKB-SubCell"/>
</dbReference>
<dbReference type="Proteomes" id="UP000887577">
    <property type="component" value="Unplaced"/>
</dbReference>
<feature type="transmembrane region" description="Helical" evidence="5">
    <location>
        <begin position="112"/>
        <end position="130"/>
    </location>
</feature>
<sequence>MLGNYCTISMRTHIGVAMVCMVNATAVYQTANPETPFLPDLTDAAEDVIKTPFEKKCKKIALNELKSNDSGYHGTFIWSNEQQSLLFSAGFYGNLLTMFVSGLLISRFGPKIVGIIAMTGMSITMALSPLMAYTNYYYFFIIRFLYGILEVKKEALQKLENYLKTNSSEKHNLEELSNILTDFDSDKVIEAAMPYYDKYLTVNCKSGRIEPEQLRNVMDGKL</sequence>
<dbReference type="Gene3D" id="1.20.1250.20">
    <property type="entry name" value="MFS general substrate transporter like domains"/>
    <property type="match status" value="1"/>
</dbReference>
<protein>
    <submittedName>
        <fullName evidence="7">Major facilitator superfamily (MFS) profile domain-containing protein</fullName>
    </submittedName>
</protein>
<dbReference type="GO" id="GO:0022857">
    <property type="term" value="F:transmembrane transporter activity"/>
    <property type="evidence" value="ECO:0007669"/>
    <property type="project" value="InterPro"/>
</dbReference>
<evidence type="ECO:0000256" key="2">
    <source>
        <dbReference type="ARBA" id="ARBA00022692"/>
    </source>
</evidence>
<evidence type="ECO:0000313" key="6">
    <source>
        <dbReference type="Proteomes" id="UP000887577"/>
    </source>
</evidence>
<evidence type="ECO:0000256" key="4">
    <source>
        <dbReference type="ARBA" id="ARBA00023136"/>
    </source>
</evidence>
<keyword evidence="4 5" id="KW-0472">Membrane</keyword>
<name>A0A914ZCW2_9BILA</name>
<evidence type="ECO:0000256" key="3">
    <source>
        <dbReference type="ARBA" id="ARBA00022989"/>
    </source>
</evidence>
<comment type="subcellular location">
    <subcellularLocation>
        <location evidence="1">Membrane</location>
        <topology evidence="1">Multi-pass membrane protein</topology>
    </subcellularLocation>
</comment>
<evidence type="ECO:0000313" key="7">
    <source>
        <dbReference type="WBParaSite" id="PSU_v2.g9785.t1"/>
    </source>
</evidence>
<dbReference type="InterPro" id="IPR050382">
    <property type="entry name" value="MFS_Na/Anion_cotransporter"/>
</dbReference>
<keyword evidence="2 5" id="KW-0812">Transmembrane</keyword>
<keyword evidence="3 5" id="KW-1133">Transmembrane helix</keyword>
<accession>A0A914ZCW2</accession>
<dbReference type="GO" id="GO:0006820">
    <property type="term" value="P:monoatomic anion transport"/>
    <property type="evidence" value="ECO:0007669"/>
    <property type="project" value="TreeGrafter"/>
</dbReference>
<keyword evidence="6" id="KW-1185">Reference proteome</keyword>
<evidence type="ECO:0000256" key="5">
    <source>
        <dbReference type="SAM" id="Phobius"/>
    </source>
</evidence>
<proteinExistence type="predicted"/>
<reference evidence="7" key="1">
    <citation type="submission" date="2022-11" db="UniProtKB">
        <authorList>
            <consortium name="WormBaseParasite"/>
        </authorList>
    </citation>
    <scope>IDENTIFICATION</scope>
</reference>
<dbReference type="InterPro" id="IPR011701">
    <property type="entry name" value="MFS"/>
</dbReference>
<feature type="transmembrane region" description="Helical" evidence="5">
    <location>
        <begin position="12"/>
        <end position="31"/>
    </location>
</feature>
<dbReference type="InterPro" id="IPR036259">
    <property type="entry name" value="MFS_trans_sf"/>
</dbReference>
<dbReference type="AlphaFoldDB" id="A0A914ZCW2"/>
<dbReference type="Pfam" id="PF07690">
    <property type="entry name" value="MFS_1"/>
    <property type="match status" value="1"/>
</dbReference>
<dbReference type="PANTHER" id="PTHR11662:SF405">
    <property type="entry name" value="PROTEIN CBG12249"/>
    <property type="match status" value="1"/>
</dbReference>
<feature type="transmembrane region" description="Helical" evidence="5">
    <location>
        <begin position="85"/>
        <end position="105"/>
    </location>
</feature>
<dbReference type="SUPFAM" id="SSF103473">
    <property type="entry name" value="MFS general substrate transporter"/>
    <property type="match status" value="1"/>
</dbReference>
<evidence type="ECO:0000256" key="1">
    <source>
        <dbReference type="ARBA" id="ARBA00004141"/>
    </source>
</evidence>
<dbReference type="PANTHER" id="PTHR11662">
    <property type="entry name" value="SOLUTE CARRIER FAMILY 17"/>
    <property type="match status" value="1"/>
</dbReference>